<dbReference type="PANTHER" id="PTHR30427:SF1">
    <property type="entry name" value="TRANSCRIPTIONAL ACTIVATOR PROTEIN LYSR"/>
    <property type="match status" value="1"/>
</dbReference>
<dbReference type="Pfam" id="PF00126">
    <property type="entry name" value="HTH_1"/>
    <property type="match status" value="1"/>
</dbReference>
<dbReference type="PANTHER" id="PTHR30427">
    <property type="entry name" value="TRANSCRIPTIONAL ACTIVATOR PROTEIN LYSR"/>
    <property type="match status" value="1"/>
</dbReference>
<dbReference type="GO" id="GO:0043565">
    <property type="term" value="F:sequence-specific DNA binding"/>
    <property type="evidence" value="ECO:0007669"/>
    <property type="project" value="TreeGrafter"/>
</dbReference>
<comment type="caution">
    <text evidence="6">The sequence shown here is derived from an EMBL/GenBank/DDBJ whole genome shotgun (WGS) entry which is preliminary data.</text>
</comment>
<name>A0A0X3U1V6_9RHOB</name>
<dbReference type="STRING" id="1685378.AVO44_05010"/>
<dbReference type="GO" id="GO:0010628">
    <property type="term" value="P:positive regulation of gene expression"/>
    <property type="evidence" value="ECO:0007669"/>
    <property type="project" value="TreeGrafter"/>
</dbReference>
<dbReference type="EMBL" id="LQBP01000002">
    <property type="protein sequence ID" value="KUJ81221.1"/>
    <property type="molecule type" value="Genomic_DNA"/>
</dbReference>
<dbReference type="Proteomes" id="UP000053690">
    <property type="component" value="Unassembled WGS sequence"/>
</dbReference>
<evidence type="ECO:0000313" key="7">
    <source>
        <dbReference type="Proteomes" id="UP000053690"/>
    </source>
</evidence>
<keyword evidence="3" id="KW-0238">DNA-binding</keyword>
<dbReference type="InterPro" id="IPR000847">
    <property type="entry name" value="LysR_HTH_N"/>
</dbReference>
<keyword evidence="4" id="KW-0804">Transcription</keyword>
<dbReference type="InterPro" id="IPR036388">
    <property type="entry name" value="WH-like_DNA-bd_sf"/>
</dbReference>
<evidence type="ECO:0000256" key="4">
    <source>
        <dbReference type="ARBA" id="ARBA00023163"/>
    </source>
</evidence>
<evidence type="ECO:0000256" key="2">
    <source>
        <dbReference type="ARBA" id="ARBA00023015"/>
    </source>
</evidence>
<keyword evidence="7" id="KW-1185">Reference proteome</keyword>
<organism evidence="6 7">
    <name type="scientific">Ruegeria profundi</name>
    <dbReference type="NCBI Taxonomy" id="1685378"/>
    <lineage>
        <taxon>Bacteria</taxon>
        <taxon>Pseudomonadati</taxon>
        <taxon>Pseudomonadota</taxon>
        <taxon>Alphaproteobacteria</taxon>
        <taxon>Rhodobacterales</taxon>
        <taxon>Roseobacteraceae</taxon>
        <taxon>Ruegeria</taxon>
    </lineage>
</organism>
<dbReference type="InterPro" id="IPR005119">
    <property type="entry name" value="LysR_subst-bd"/>
</dbReference>
<dbReference type="Pfam" id="PF03466">
    <property type="entry name" value="LysR_substrate"/>
    <property type="match status" value="1"/>
</dbReference>
<dbReference type="AlphaFoldDB" id="A0A0X3U1V6"/>
<protein>
    <submittedName>
        <fullName evidence="6">LysR family transcriptional regulator</fullName>
    </submittedName>
</protein>
<evidence type="ECO:0000256" key="3">
    <source>
        <dbReference type="ARBA" id="ARBA00023125"/>
    </source>
</evidence>
<sequence length="302" mass="33599">MARKSWHSLPEYQALRAFMETGTASAAGTRLGLSQSAISRSIANLESRTGRILFERDGGRLRPTAEAIQLNRRLDPLFEALDRIDGPSEITRETLSLIAPPSYMQKYLVELSASFIKANPTFSMNLLVGTHDDIPRHLLQHSCDLALIGDEMSRSGLRTTLFRRSPAVCALPKDHHLAQRDLIEPADLVGEKLIALTRNNVSRGKIDQILAEANIHEPPVFEVDSWQLATELVRAGVGIAIINPFPSALYPGENLVFRRLAARIRFTTAFVSSENRPLSRVGRSFLRHVRLNTCNDGFSEAH</sequence>
<dbReference type="InterPro" id="IPR036390">
    <property type="entry name" value="WH_DNA-bd_sf"/>
</dbReference>
<dbReference type="RefSeq" id="WP_068333461.1">
    <property type="nucleotide sequence ID" value="NZ_JAIUZS010000003.1"/>
</dbReference>
<dbReference type="Gene3D" id="1.10.10.10">
    <property type="entry name" value="Winged helix-like DNA-binding domain superfamily/Winged helix DNA-binding domain"/>
    <property type="match status" value="1"/>
</dbReference>
<dbReference type="Gene3D" id="3.40.190.290">
    <property type="match status" value="1"/>
</dbReference>
<feature type="domain" description="HTH lysR-type" evidence="5">
    <location>
        <begin position="13"/>
        <end position="64"/>
    </location>
</feature>
<proteinExistence type="inferred from homology"/>
<dbReference type="PRINTS" id="PR00039">
    <property type="entry name" value="HTHLYSR"/>
</dbReference>
<reference evidence="7" key="1">
    <citation type="submission" date="2015-12" db="EMBL/GenBank/DDBJ databases">
        <authorList>
            <person name="Zhang G."/>
            <person name="Stingl U."/>
        </authorList>
    </citation>
    <scope>NUCLEOTIDE SEQUENCE [LARGE SCALE GENOMIC DNA]</scope>
    <source>
        <strain evidence="7">ZGT108</strain>
    </source>
</reference>
<dbReference type="GO" id="GO:0003700">
    <property type="term" value="F:DNA-binding transcription factor activity"/>
    <property type="evidence" value="ECO:0007669"/>
    <property type="project" value="InterPro"/>
</dbReference>
<dbReference type="SUPFAM" id="SSF53850">
    <property type="entry name" value="Periplasmic binding protein-like II"/>
    <property type="match status" value="1"/>
</dbReference>
<comment type="similarity">
    <text evidence="1">Belongs to the LysR transcriptional regulatory family.</text>
</comment>
<dbReference type="PROSITE" id="PS50931">
    <property type="entry name" value="HTH_LYSR"/>
    <property type="match status" value="1"/>
</dbReference>
<keyword evidence="2" id="KW-0805">Transcription regulation</keyword>
<evidence type="ECO:0000256" key="1">
    <source>
        <dbReference type="ARBA" id="ARBA00009437"/>
    </source>
</evidence>
<gene>
    <name evidence="6" type="ORF">AVO44_05010</name>
</gene>
<accession>A0A0X3U1V6</accession>
<evidence type="ECO:0000313" key="6">
    <source>
        <dbReference type="EMBL" id="KUJ81221.1"/>
    </source>
</evidence>
<dbReference type="SUPFAM" id="SSF46785">
    <property type="entry name" value="Winged helix' DNA-binding domain"/>
    <property type="match status" value="1"/>
</dbReference>
<evidence type="ECO:0000259" key="5">
    <source>
        <dbReference type="PROSITE" id="PS50931"/>
    </source>
</evidence>
<dbReference type="OrthoDB" id="8479870at2"/>